<comment type="caution">
    <text evidence="2">The sequence shown here is derived from an EMBL/GenBank/DDBJ whole genome shotgun (WGS) entry which is preliminary data.</text>
</comment>
<proteinExistence type="predicted"/>
<evidence type="ECO:0000313" key="3">
    <source>
        <dbReference type="Proteomes" id="UP001283361"/>
    </source>
</evidence>
<dbReference type="EMBL" id="JAWDGP010002434">
    <property type="protein sequence ID" value="KAK3783228.1"/>
    <property type="molecule type" value="Genomic_DNA"/>
</dbReference>
<reference evidence="2" key="1">
    <citation type="journal article" date="2023" name="G3 (Bethesda)">
        <title>A reference genome for the long-term kleptoplast-retaining sea slug Elysia crispata morphotype clarki.</title>
        <authorList>
            <person name="Eastman K.E."/>
            <person name="Pendleton A.L."/>
            <person name="Shaikh M.A."/>
            <person name="Suttiyut T."/>
            <person name="Ogas R."/>
            <person name="Tomko P."/>
            <person name="Gavelis G."/>
            <person name="Widhalm J.R."/>
            <person name="Wisecaver J.H."/>
        </authorList>
    </citation>
    <scope>NUCLEOTIDE SEQUENCE</scope>
    <source>
        <strain evidence="2">ECLA1</strain>
    </source>
</reference>
<evidence type="ECO:0000256" key="1">
    <source>
        <dbReference type="SAM" id="MobiDB-lite"/>
    </source>
</evidence>
<protein>
    <submittedName>
        <fullName evidence="2">Uncharacterized protein</fullName>
    </submittedName>
</protein>
<sequence length="156" mass="17246">MRFSLNECDSWPIHSSQVLEPHSNVSKVASGLDANTTRQPIRTGGLLENTQPFTNTYTHRAAQTHSHTMCETFAIHIQLHKLCPNLSQFMSLDDPNVSSPHHHPRSNPGADRPFRTSGLIPGNVDSILTGFSLWGELESSSLHNVHSLFLKKLTGA</sequence>
<dbReference type="Proteomes" id="UP001283361">
    <property type="component" value="Unassembled WGS sequence"/>
</dbReference>
<keyword evidence="3" id="KW-1185">Reference proteome</keyword>
<feature type="region of interest" description="Disordered" evidence="1">
    <location>
        <begin position="94"/>
        <end position="117"/>
    </location>
</feature>
<organism evidence="2 3">
    <name type="scientific">Elysia crispata</name>
    <name type="common">lettuce slug</name>
    <dbReference type="NCBI Taxonomy" id="231223"/>
    <lineage>
        <taxon>Eukaryota</taxon>
        <taxon>Metazoa</taxon>
        <taxon>Spiralia</taxon>
        <taxon>Lophotrochozoa</taxon>
        <taxon>Mollusca</taxon>
        <taxon>Gastropoda</taxon>
        <taxon>Heterobranchia</taxon>
        <taxon>Euthyneura</taxon>
        <taxon>Panpulmonata</taxon>
        <taxon>Sacoglossa</taxon>
        <taxon>Placobranchoidea</taxon>
        <taxon>Plakobranchidae</taxon>
        <taxon>Elysia</taxon>
    </lineage>
</organism>
<gene>
    <name evidence="2" type="ORF">RRG08_053145</name>
</gene>
<accession>A0AAE1A907</accession>
<name>A0AAE1A907_9GAST</name>
<dbReference type="AlphaFoldDB" id="A0AAE1A907"/>
<evidence type="ECO:0000313" key="2">
    <source>
        <dbReference type="EMBL" id="KAK3783228.1"/>
    </source>
</evidence>